<dbReference type="GO" id="GO:0000463">
    <property type="term" value="P:maturation of LSU-rRNA from tricistronic rRNA transcript (SSU-rRNA, 5.8S rRNA, LSU-rRNA)"/>
    <property type="evidence" value="ECO:0007669"/>
    <property type="project" value="TreeGrafter"/>
</dbReference>
<evidence type="ECO:0000256" key="3">
    <source>
        <dbReference type="SAM" id="MobiDB-lite"/>
    </source>
</evidence>
<evidence type="ECO:0000313" key="4">
    <source>
        <dbReference type="Ensembl" id="ENSPNYP00000014227.1"/>
    </source>
</evidence>
<evidence type="ECO:0000256" key="2">
    <source>
        <dbReference type="ARBA" id="ARBA00023242"/>
    </source>
</evidence>
<comment type="subcellular location">
    <subcellularLocation>
        <location evidence="1">Nucleus</location>
        <location evidence="1">Nucleolus</location>
    </subcellularLocation>
</comment>
<dbReference type="PANTHER" id="PTHR12728:SF0">
    <property type="entry name" value="RIBOSOME PRODUCTION FACTOR 2 HOMOLOG"/>
    <property type="match status" value="1"/>
</dbReference>
<dbReference type="GeneTree" id="ENSGT00940000168450"/>
<dbReference type="InterPro" id="IPR039770">
    <property type="entry name" value="Rpf2"/>
</dbReference>
<accession>A0A3B4FUH7</accession>
<protein>
    <submittedName>
        <fullName evidence="4">Uncharacterized protein</fullName>
    </submittedName>
</protein>
<dbReference type="AlphaFoldDB" id="A0A3B4FUH7"/>
<dbReference type="PANTHER" id="PTHR12728">
    <property type="entry name" value="BRIX DOMAIN CONTAINING PROTEIN"/>
    <property type="match status" value="1"/>
</dbReference>
<name>A0A3B4FUH7_9CICH</name>
<keyword evidence="2" id="KW-0539">Nucleus</keyword>
<evidence type="ECO:0000256" key="1">
    <source>
        <dbReference type="ARBA" id="ARBA00004604"/>
    </source>
</evidence>
<organism evidence="4">
    <name type="scientific">Pundamilia nyererei</name>
    <dbReference type="NCBI Taxonomy" id="303518"/>
    <lineage>
        <taxon>Eukaryota</taxon>
        <taxon>Metazoa</taxon>
        <taxon>Chordata</taxon>
        <taxon>Craniata</taxon>
        <taxon>Vertebrata</taxon>
        <taxon>Euteleostomi</taxon>
        <taxon>Actinopterygii</taxon>
        <taxon>Neopterygii</taxon>
        <taxon>Teleostei</taxon>
        <taxon>Neoteleostei</taxon>
        <taxon>Acanthomorphata</taxon>
        <taxon>Ovalentaria</taxon>
        <taxon>Cichlomorphae</taxon>
        <taxon>Cichliformes</taxon>
        <taxon>Cichlidae</taxon>
        <taxon>African cichlids</taxon>
        <taxon>Pseudocrenilabrinae</taxon>
        <taxon>Haplochromini</taxon>
        <taxon>Pundamilia</taxon>
    </lineage>
</organism>
<sequence>MTQLDSVIKPKTKRSKRFLESRAPKLTEDVKSAMIMKGGNTSQTITQALKDIVSHRGAV</sequence>
<feature type="region of interest" description="Disordered" evidence="3">
    <location>
        <begin position="1"/>
        <end position="24"/>
    </location>
</feature>
<dbReference type="GO" id="GO:0019843">
    <property type="term" value="F:rRNA binding"/>
    <property type="evidence" value="ECO:0007669"/>
    <property type="project" value="InterPro"/>
</dbReference>
<dbReference type="Ensembl" id="ENSPNYT00000014584.1">
    <property type="protein sequence ID" value="ENSPNYP00000014227.1"/>
    <property type="gene ID" value="ENSPNYG00000010797.1"/>
</dbReference>
<dbReference type="STRING" id="303518.ENSPNYP00000014227"/>
<dbReference type="GO" id="GO:0000027">
    <property type="term" value="P:ribosomal large subunit assembly"/>
    <property type="evidence" value="ECO:0007669"/>
    <property type="project" value="InterPro"/>
</dbReference>
<dbReference type="GO" id="GO:0005730">
    <property type="term" value="C:nucleolus"/>
    <property type="evidence" value="ECO:0007669"/>
    <property type="project" value="UniProtKB-SubCell"/>
</dbReference>
<reference evidence="4" key="1">
    <citation type="submission" date="2023-09" db="UniProtKB">
        <authorList>
            <consortium name="Ensembl"/>
        </authorList>
    </citation>
    <scope>IDENTIFICATION</scope>
</reference>
<proteinExistence type="predicted"/>